<reference evidence="1" key="1">
    <citation type="submission" date="2020-03" db="EMBL/GenBank/DDBJ databases">
        <title>The deep terrestrial virosphere.</title>
        <authorList>
            <person name="Holmfeldt K."/>
            <person name="Nilsson E."/>
            <person name="Simone D."/>
            <person name="Lopez-Fernandez M."/>
            <person name="Wu X."/>
            <person name="de Brujin I."/>
            <person name="Lundin D."/>
            <person name="Andersson A."/>
            <person name="Bertilsson S."/>
            <person name="Dopson M."/>
        </authorList>
    </citation>
    <scope>NUCLEOTIDE SEQUENCE</scope>
    <source>
        <strain evidence="3">MM415A00143</strain>
        <strain evidence="1">MM415B00874</strain>
        <strain evidence="2">TM448B00728</strain>
    </source>
</reference>
<gene>
    <name evidence="3" type="ORF">MM415A00143_0009</name>
    <name evidence="1" type="ORF">MM415B00874_0009</name>
    <name evidence="2" type="ORF">TM448B00728_0028</name>
</gene>
<organism evidence="1">
    <name type="scientific">viral metagenome</name>
    <dbReference type="NCBI Taxonomy" id="1070528"/>
    <lineage>
        <taxon>unclassified sequences</taxon>
        <taxon>metagenomes</taxon>
        <taxon>organismal metagenomes</taxon>
    </lineage>
</organism>
<sequence length="50" mass="5694">MLEMGKMKNLKIDEDAHRIIMAARDDLEKRGIENPNISDAIRELASRKGV</sequence>
<dbReference type="EMBL" id="MT141455">
    <property type="protein sequence ID" value="QJA61853.1"/>
    <property type="molecule type" value="Genomic_DNA"/>
</dbReference>
<dbReference type="AlphaFoldDB" id="A0A6M3IW80"/>
<dbReference type="EMBL" id="MT145198">
    <property type="protein sequence ID" value="QJI05334.1"/>
    <property type="molecule type" value="Genomic_DNA"/>
</dbReference>
<evidence type="ECO:0000313" key="3">
    <source>
        <dbReference type="EMBL" id="QJI05334.1"/>
    </source>
</evidence>
<accession>A0A6M3IW80</accession>
<evidence type="ECO:0000313" key="2">
    <source>
        <dbReference type="EMBL" id="QJH96480.1"/>
    </source>
</evidence>
<evidence type="ECO:0000313" key="1">
    <source>
        <dbReference type="EMBL" id="QJA61853.1"/>
    </source>
</evidence>
<dbReference type="EMBL" id="MT144652">
    <property type="protein sequence ID" value="QJH96480.1"/>
    <property type="molecule type" value="Genomic_DNA"/>
</dbReference>
<protein>
    <submittedName>
        <fullName evidence="1">Uncharacterized protein</fullName>
    </submittedName>
</protein>
<name>A0A6M3IW80_9ZZZZ</name>
<proteinExistence type="predicted"/>